<sequence>MSLGKLYRDALGSADQRLAATIDGVYLMVADAAQ</sequence>
<reference evidence="1 2" key="1">
    <citation type="submission" date="2017-11" db="EMBL/GenBank/DDBJ databases">
        <title>Evolution of Phototrophy in the Chloroflexi Phylum Driven by Horizontal Gene Transfer.</title>
        <authorList>
            <person name="Ward L.M."/>
            <person name="Hemp J."/>
            <person name="Shih P.M."/>
            <person name="Mcglynn S.E."/>
            <person name="Fischer W."/>
        </authorList>
    </citation>
    <scope>NUCLEOTIDE SEQUENCE [LARGE SCALE GENOMIC DNA]</scope>
    <source>
        <strain evidence="1">JP3_13</strain>
    </source>
</reference>
<keyword evidence="1" id="KW-0808">Transferase</keyword>
<feature type="non-terminal residue" evidence="1">
    <location>
        <position position="34"/>
    </location>
</feature>
<organism evidence="1 2">
    <name type="scientific">Candidatus Thermofonsia Clade 1 bacterium</name>
    <dbReference type="NCBI Taxonomy" id="2364210"/>
    <lineage>
        <taxon>Bacteria</taxon>
        <taxon>Bacillati</taxon>
        <taxon>Chloroflexota</taxon>
        <taxon>Candidatus Thermofontia</taxon>
        <taxon>Candidatus Thermofonsia Clade 1</taxon>
    </lineage>
</organism>
<name>A0A2M8PAG4_9CHLR</name>
<dbReference type="Proteomes" id="UP000229681">
    <property type="component" value="Unassembled WGS sequence"/>
</dbReference>
<evidence type="ECO:0000313" key="2">
    <source>
        <dbReference type="Proteomes" id="UP000229681"/>
    </source>
</evidence>
<comment type="caution">
    <text evidence="1">The sequence shown here is derived from an EMBL/GenBank/DDBJ whole genome shotgun (WGS) entry which is preliminary data.</text>
</comment>
<proteinExistence type="predicted"/>
<dbReference type="AlphaFoldDB" id="A0A2M8PAG4"/>
<dbReference type="GO" id="GO:0016301">
    <property type="term" value="F:kinase activity"/>
    <property type="evidence" value="ECO:0007669"/>
    <property type="project" value="UniProtKB-KW"/>
</dbReference>
<keyword evidence="1" id="KW-0418">Kinase</keyword>
<protein>
    <submittedName>
        <fullName evidence="1">Adenosylcobinamide kinase/adenosylcobinamide phosphate guanyltransferase</fullName>
    </submittedName>
</protein>
<dbReference type="EMBL" id="PGTM01000351">
    <property type="protein sequence ID" value="PJF34531.1"/>
    <property type="molecule type" value="Genomic_DNA"/>
</dbReference>
<evidence type="ECO:0000313" key="1">
    <source>
        <dbReference type="EMBL" id="PJF34531.1"/>
    </source>
</evidence>
<gene>
    <name evidence="1" type="ORF">CUN49_15195</name>
</gene>
<accession>A0A2M8PAG4</accession>